<reference evidence="9 10" key="1">
    <citation type="submission" date="2021-03" db="EMBL/GenBank/DDBJ databases">
        <title>Complete genome of Parasphingorhabdus_sp.JHSY0214.</title>
        <authorList>
            <person name="Yoo J.H."/>
            <person name="Bae J.W."/>
        </authorList>
    </citation>
    <scope>NUCLEOTIDE SEQUENCE [LARGE SCALE GENOMIC DNA]</scope>
    <source>
        <strain evidence="9 10">JHSY0214</strain>
    </source>
</reference>
<feature type="transmembrane region" description="Helical" evidence="7">
    <location>
        <begin position="497"/>
        <end position="529"/>
    </location>
</feature>
<dbReference type="InterPro" id="IPR051679">
    <property type="entry name" value="DASS-Related_Transporters"/>
</dbReference>
<gene>
    <name evidence="9" type="ORF">J4G78_07715</name>
</gene>
<dbReference type="EMBL" id="CP071794">
    <property type="protein sequence ID" value="QTD57403.1"/>
    <property type="molecule type" value="Genomic_DNA"/>
</dbReference>
<feature type="transmembrane region" description="Helical" evidence="7">
    <location>
        <begin position="194"/>
        <end position="214"/>
    </location>
</feature>
<dbReference type="PANTHER" id="PTHR43652">
    <property type="entry name" value="BASIC AMINO ACID ANTIPORTER YFCC-RELATED"/>
    <property type="match status" value="1"/>
</dbReference>
<keyword evidence="4" id="KW-0677">Repeat</keyword>
<dbReference type="Proteomes" id="UP000663923">
    <property type="component" value="Chromosome"/>
</dbReference>
<feature type="transmembrane region" description="Helical" evidence="7">
    <location>
        <begin position="150"/>
        <end position="174"/>
    </location>
</feature>
<evidence type="ECO:0000256" key="3">
    <source>
        <dbReference type="ARBA" id="ARBA00022692"/>
    </source>
</evidence>
<sequence>MIDLVLHVIDDYIQAHKAIIGLVILCFLFAGFIMERFPAAVVAVLGACTFLFLGIIDSDGLFSVFSNTAPITIAAMFILSGALLRTGTIDAIAGFIIERAKKHPKLAVVEMFLGAFVASAFMNNTPVVLVLIPIIIRLSRATGISSKKLLIPLSFICILGGTTTLIGTSTNLIVDSVARDSGMGGFGIFEISPYGLVAAVAGTIMMVLFSSWLLPGGQVGGEFASSDESDFLTELTVRNKSSAIGKMLSEVPIIRRTSVNVSAVKRLSSYIRHDLEHHELRAGDRIVVRLDLAELISLRASEDFKIGIVRSGDVGPLGEELVEATVAPGHPSIGNRLFDIPFLGQLNVRILGMTRYRNLPRSDLTNARIHAADRLLVTGSSKDIQRMYENPNLFGVGETKIRAFRRDRAPIAIGALVAVVALAALNIVPLAVAAILAVGAILLARCIDAEEAWGSMDGNVLVLIFGMLAVGLGLQQAGSVDLIVTYLTPLLETMPPWALVFAIYILSVIMTEIVTNNAVAIIITPIVIALGQDLGVDPRPLVIAVMFAASASFATPIGYQTNTLVYAAGNYRFTDFFKAGIPLTVGVGLATCLAISFTM</sequence>
<protein>
    <submittedName>
        <fullName evidence="9">SLC13 family permease</fullName>
    </submittedName>
</protein>
<proteinExistence type="predicted"/>
<dbReference type="PROSITE" id="PS51202">
    <property type="entry name" value="RCK_C"/>
    <property type="match status" value="2"/>
</dbReference>
<dbReference type="PANTHER" id="PTHR43652:SF2">
    <property type="entry name" value="BASIC AMINO ACID ANTIPORTER YFCC-RELATED"/>
    <property type="match status" value="1"/>
</dbReference>
<feature type="domain" description="RCK C-terminal" evidence="8">
    <location>
        <begin position="218"/>
        <end position="304"/>
    </location>
</feature>
<dbReference type="SUPFAM" id="SSF116726">
    <property type="entry name" value="TrkA C-terminal domain-like"/>
    <property type="match status" value="2"/>
</dbReference>
<keyword evidence="2" id="KW-0813">Transport</keyword>
<evidence type="ECO:0000256" key="5">
    <source>
        <dbReference type="ARBA" id="ARBA00022989"/>
    </source>
</evidence>
<feature type="transmembrane region" description="Helical" evidence="7">
    <location>
        <begin position="12"/>
        <end position="30"/>
    </location>
</feature>
<feature type="transmembrane region" description="Helical" evidence="7">
    <location>
        <begin position="459"/>
        <end position="477"/>
    </location>
</feature>
<evidence type="ECO:0000259" key="8">
    <source>
        <dbReference type="PROSITE" id="PS51202"/>
    </source>
</evidence>
<feature type="transmembrane region" description="Helical" evidence="7">
    <location>
        <begin position="37"/>
        <end position="56"/>
    </location>
</feature>
<feature type="transmembrane region" description="Helical" evidence="7">
    <location>
        <begin position="409"/>
        <end position="425"/>
    </location>
</feature>
<dbReference type="Pfam" id="PF02080">
    <property type="entry name" value="TrkA_C"/>
    <property type="match status" value="2"/>
</dbReference>
<keyword evidence="5 7" id="KW-1133">Transmembrane helix</keyword>
<evidence type="ECO:0000256" key="7">
    <source>
        <dbReference type="SAM" id="Phobius"/>
    </source>
</evidence>
<evidence type="ECO:0000256" key="2">
    <source>
        <dbReference type="ARBA" id="ARBA00022448"/>
    </source>
</evidence>
<keyword evidence="10" id="KW-1185">Reference proteome</keyword>
<evidence type="ECO:0000256" key="6">
    <source>
        <dbReference type="ARBA" id="ARBA00023136"/>
    </source>
</evidence>
<dbReference type="InterPro" id="IPR031312">
    <property type="entry name" value="Na/sul_symport_CS"/>
</dbReference>
<name>A0ABX7TAV6_9SPHN</name>
<feature type="transmembrane region" description="Helical" evidence="7">
    <location>
        <begin position="541"/>
        <end position="559"/>
    </location>
</feature>
<dbReference type="RefSeq" id="WP_207989834.1">
    <property type="nucleotide sequence ID" value="NZ_CP071794.1"/>
</dbReference>
<accession>A0ABX7TAV6</accession>
<feature type="domain" description="RCK C-terminal" evidence="8">
    <location>
        <begin position="309"/>
        <end position="393"/>
    </location>
</feature>
<dbReference type="InterPro" id="IPR006037">
    <property type="entry name" value="RCK_C"/>
</dbReference>
<dbReference type="Pfam" id="PF03600">
    <property type="entry name" value="CitMHS"/>
    <property type="match status" value="1"/>
</dbReference>
<evidence type="ECO:0000313" key="10">
    <source>
        <dbReference type="Proteomes" id="UP000663923"/>
    </source>
</evidence>
<feature type="transmembrane region" description="Helical" evidence="7">
    <location>
        <begin position="62"/>
        <end position="84"/>
    </location>
</feature>
<keyword evidence="6 7" id="KW-0472">Membrane</keyword>
<dbReference type="InterPro" id="IPR036721">
    <property type="entry name" value="RCK_C_sf"/>
</dbReference>
<evidence type="ECO:0000256" key="4">
    <source>
        <dbReference type="ARBA" id="ARBA00022737"/>
    </source>
</evidence>
<comment type="subcellular location">
    <subcellularLocation>
        <location evidence="1">Membrane</location>
        <topology evidence="1">Multi-pass membrane protein</topology>
    </subcellularLocation>
</comment>
<dbReference type="PROSITE" id="PS01271">
    <property type="entry name" value="NA_SULFATE"/>
    <property type="match status" value="1"/>
</dbReference>
<dbReference type="InterPro" id="IPR004680">
    <property type="entry name" value="Cit_transptr-like_dom"/>
</dbReference>
<dbReference type="Gene3D" id="3.30.70.1450">
    <property type="entry name" value="Regulator of K+ conductance, C-terminal domain"/>
    <property type="match status" value="2"/>
</dbReference>
<organism evidence="9 10">
    <name type="scientific">Parasphingorhabdus cellanae</name>
    <dbReference type="NCBI Taxonomy" id="2806553"/>
    <lineage>
        <taxon>Bacteria</taxon>
        <taxon>Pseudomonadati</taxon>
        <taxon>Pseudomonadota</taxon>
        <taxon>Alphaproteobacteria</taxon>
        <taxon>Sphingomonadales</taxon>
        <taxon>Sphingomonadaceae</taxon>
        <taxon>Parasphingorhabdus</taxon>
    </lineage>
</organism>
<keyword evidence="3 7" id="KW-0812">Transmembrane</keyword>
<evidence type="ECO:0000313" key="9">
    <source>
        <dbReference type="EMBL" id="QTD57403.1"/>
    </source>
</evidence>
<evidence type="ECO:0000256" key="1">
    <source>
        <dbReference type="ARBA" id="ARBA00004141"/>
    </source>
</evidence>
<feature type="transmembrane region" description="Helical" evidence="7">
    <location>
        <begin position="579"/>
        <end position="597"/>
    </location>
</feature>